<sequence length="234" mass="26751">MATVLRESLVWTWLAPSLLTLVLIGTWDLIQQGYAKPADAEPYHERVAEAVNQLPASFDGWKSETIEAQREAVQLLKPNVILSRRYHHEDHDVPVNLLLVHCKQARDMVGHYPPICYPSGGWTERVENRRRIVFEIGGWSIPVMEYHFFQSLPGSSVDVYVINTLLLPDGQIDPSMDVIRDLESDFRKRFFGSGQLQILIRGEPDPGYREDLAYRFVELSLPVIETVRGGVPRE</sequence>
<evidence type="ECO:0000313" key="3">
    <source>
        <dbReference type="EMBL" id="QDU70972.1"/>
    </source>
</evidence>
<keyword evidence="1" id="KW-0472">Membrane</keyword>
<name>A0A518BVG1_9BACT</name>
<accession>A0A518BVG1</accession>
<organism evidence="3 4">
    <name type="scientific">Mucisphaera calidilacus</name>
    <dbReference type="NCBI Taxonomy" id="2527982"/>
    <lineage>
        <taxon>Bacteria</taxon>
        <taxon>Pseudomonadati</taxon>
        <taxon>Planctomycetota</taxon>
        <taxon>Phycisphaerae</taxon>
        <taxon>Phycisphaerales</taxon>
        <taxon>Phycisphaeraceae</taxon>
        <taxon>Mucisphaera</taxon>
    </lineage>
</organism>
<dbReference type="Pfam" id="PF11984">
    <property type="entry name" value="DUF3485"/>
    <property type="match status" value="1"/>
</dbReference>
<dbReference type="RefSeq" id="WP_145445110.1">
    <property type="nucleotide sequence ID" value="NZ_CP036280.1"/>
</dbReference>
<protein>
    <recommendedName>
        <fullName evidence="2">Methanolan biosynthesis EpsI domain-containing protein</fullName>
    </recommendedName>
</protein>
<dbReference type="OrthoDB" id="288208at2"/>
<reference evidence="3 4" key="1">
    <citation type="submission" date="2019-02" db="EMBL/GenBank/DDBJ databases">
        <title>Deep-cultivation of Planctomycetes and their phenomic and genomic characterization uncovers novel biology.</title>
        <authorList>
            <person name="Wiegand S."/>
            <person name="Jogler M."/>
            <person name="Boedeker C."/>
            <person name="Pinto D."/>
            <person name="Vollmers J."/>
            <person name="Rivas-Marin E."/>
            <person name="Kohn T."/>
            <person name="Peeters S.H."/>
            <person name="Heuer A."/>
            <person name="Rast P."/>
            <person name="Oberbeckmann S."/>
            <person name="Bunk B."/>
            <person name="Jeske O."/>
            <person name="Meyerdierks A."/>
            <person name="Storesund J.E."/>
            <person name="Kallscheuer N."/>
            <person name="Luecker S."/>
            <person name="Lage O.M."/>
            <person name="Pohl T."/>
            <person name="Merkel B.J."/>
            <person name="Hornburger P."/>
            <person name="Mueller R.-W."/>
            <person name="Bruemmer F."/>
            <person name="Labrenz M."/>
            <person name="Spormann A.M."/>
            <person name="Op den Camp H."/>
            <person name="Overmann J."/>
            <person name="Amann R."/>
            <person name="Jetten M.S.M."/>
            <person name="Mascher T."/>
            <person name="Medema M.H."/>
            <person name="Devos D.P."/>
            <person name="Kaster A.-K."/>
            <person name="Ovreas L."/>
            <person name="Rohde M."/>
            <person name="Galperin M.Y."/>
            <person name="Jogler C."/>
        </authorList>
    </citation>
    <scope>NUCLEOTIDE SEQUENCE [LARGE SCALE GENOMIC DNA]</scope>
    <source>
        <strain evidence="3 4">Pan265</strain>
    </source>
</reference>
<feature type="domain" description="Methanolan biosynthesis EpsI" evidence="2">
    <location>
        <begin position="24"/>
        <end position="145"/>
    </location>
</feature>
<feature type="transmembrane region" description="Helical" evidence="1">
    <location>
        <begin position="12"/>
        <end position="30"/>
    </location>
</feature>
<dbReference type="InterPro" id="IPR014263">
    <property type="entry name" value="Methanolan_biosynth_EpsI"/>
</dbReference>
<dbReference type="KEGG" id="mcad:Pan265_08160"/>
<gene>
    <name evidence="3" type="ORF">Pan265_08160</name>
</gene>
<keyword evidence="1" id="KW-0812">Transmembrane</keyword>
<keyword evidence="1" id="KW-1133">Transmembrane helix</keyword>
<evidence type="ECO:0000259" key="2">
    <source>
        <dbReference type="Pfam" id="PF11984"/>
    </source>
</evidence>
<dbReference type="EMBL" id="CP036280">
    <property type="protein sequence ID" value="QDU70972.1"/>
    <property type="molecule type" value="Genomic_DNA"/>
</dbReference>
<proteinExistence type="predicted"/>
<evidence type="ECO:0000256" key="1">
    <source>
        <dbReference type="SAM" id="Phobius"/>
    </source>
</evidence>
<keyword evidence="4" id="KW-1185">Reference proteome</keyword>
<dbReference type="Proteomes" id="UP000320386">
    <property type="component" value="Chromosome"/>
</dbReference>
<dbReference type="AlphaFoldDB" id="A0A518BVG1"/>
<evidence type="ECO:0000313" key="4">
    <source>
        <dbReference type="Proteomes" id="UP000320386"/>
    </source>
</evidence>